<feature type="chain" id="PRO_5010181672" evidence="1">
    <location>
        <begin position="17"/>
        <end position="491"/>
    </location>
</feature>
<keyword evidence="1" id="KW-0732">Signal</keyword>
<evidence type="ECO:0000313" key="2">
    <source>
        <dbReference type="EMBL" id="SJK86075.1"/>
    </source>
</evidence>
<evidence type="ECO:0000256" key="1">
    <source>
        <dbReference type="SAM" id="SignalP"/>
    </source>
</evidence>
<reference evidence="2 3" key="2">
    <citation type="journal article" date="2013" name="PLoS ONE">
        <title>Whole genome mapping and re-organization of the nuclear and mitochondrial genomes of Babesia microti isolates.</title>
        <authorList>
            <person name="Cornillot E."/>
            <person name="Dassouli A."/>
            <person name="Garg A."/>
            <person name="Pachikara N."/>
            <person name="Randazzo S."/>
            <person name="Depoix D."/>
            <person name="Carcy B."/>
            <person name="Delbecq S."/>
            <person name="Frutos R."/>
            <person name="Silva J.C."/>
            <person name="Sutton R."/>
            <person name="Krause P.J."/>
            <person name="Mamoun C.B."/>
        </authorList>
    </citation>
    <scope>NUCLEOTIDE SEQUENCE [LARGE SCALE GENOMIC DNA]</scope>
    <source>
        <strain evidence="2 3">RI</strain>
    </source>
</reference>
<dbReference type="RefSeq" id="XP_021338271.1">
    <property type="nucleotide sequence ID" value="XM_021481653.1"/>
</dbReference>
<feature type="signal peptide" evidence="1">
    <location>
        <begin position="1"/>
        <end position="16"/>
    </location>
</feature>
<sequence length="491" mass="56925">MFILIYLLCLKTQLLAYIKCPRRTSFARVNGVNKPMNTGLQIIDKQLPIYPYIDTPINLFFGHNRVTESNDSNVFVQLDQAEKLGNGVTTRYNDGLSWVIDSIKDENRPGYEFKPPYTDNEVESGTQQMINYYQKFDQLVLDEKNEYLQQIRMDLAEYDAVCPGLGKWPKHKDIIDSGLDISTTLFPVFKPVTGLTSIPPVPPYRKEVKTVGEAMLEQKKWLERSKLALNEWNLDWEEMAGLPERVRDHYYRERFDLIKKNPTLVFELALKMKRATANSEEVINCHPLEFRYMEDSYTYTKPDAPVTNDLYKWHDSLDSTWRLRVEEMIRDVVSFDWPPTDLRVHSGLVLHDITWIPGVIKVFVKRASKDEFVAPEVLGEVNKEELGLLYSKIDMMLKLMDLEEELGVYDNHKIEIYNSLPDEYPESRRDWNQKIGLPVTVTLKGIEIKSIQGKLAGSDSVFGLKLEISGKIVIIPTHFIESVQTYYSDNN</sequence>
<organism evidence="2 3">
    <name type="scientific">Babesia microti (strain RI)</name>
    <dbReference type="NCBI Taxonomy" id="1133968"/>
    <lineage>
        <taxon>Eukaryota</taxon>
        <taxon>Sar</taxon>
        <taxon>Alveolata</taxon>
        <taxon>Apicomplexa</taxon>
        <taxon>Aconoidasida</taxon>
        <taxon>Piroplasmida</taxon>
        <taxon>Babesiidae</taxon>
        <taxon>Babesia</taxon>
    </lineage>
</organism>
<reference evidence="2 3" key="3">
    <citation type="journal article" date="2016" name="Sci. Rep.">
        <title>Genome-wide diversity and gene expression profiling of Babesia microti isolates identify polymorphic genes that mediate host-pathogen interactions.</title>
        <authorList>
            <person name="Silva J.C."/>
            <person name="Cornillot E."/>
            <person name="McCracken C."/>
            <person name="Usmani-Brown S."/>
            <person name="Dwivedi A."/>
            <person name="Ifeonu O.O."/>
            <person name="Crabtree J."/>
            <person name="Gotia H.T."/>
            <person name="Virji A.Z."/>
            <person name="Reynes C."/>
            <person name="Colinge J."/>
            <person name="Kumar V."/>
            <person name="Lawres L."/>
            <person name="Pazzi J.E."/>
            <person name="Pablo J.V."/>
            <person name="Hung C."/>
            <person name="Brancato J."/>
            <person name="Kumari P."/>
            <person name="Orvis J."/>
            <person name="Tretina K."/>
            <person name="Chibucos M."/>
            <person name="Ott S."/>
            <person name="Sadzewicz L."/>
            <person name="Sengamalay N."/>
            <person name="Shetty A.C."/>
            <person name="Su Q."/>
            <person name="Tallon L."/>
            <person name="Fraser C.M."/>
            <person name="Frutos R."/>
            <person name="Molina D.M."/>
            <person name="Krause P.J."/>
            <person name="Ben Mamoun C."/>
        </authorList>
    </citation>
    <scope>NUCLEOTIDE SEQUENCE [LARGE SCALE GENOMIC DNA]</scope>
    <source>
        <strain evidence="2 3">RI</strain>
    </source>
</reference>
<dbReference type="VEuPathDB" id="PiroplasmaDB:BMR1_02g03080"/>
<accession>A0A1R4AAR1</accession>
<keyword evidence="3" id="KW-1185">Reference proteome</keyword>
<reference evidence="2 3" key="1">
    <citation type="journal article" date="2012" name="Nucleic Acids Res.">
        <title>Sequencing of the smallest Apicomplexan genome from the human pathogen Babesia microti.</title>
        <authorList>
            <person name="Cornillot E."/>
            <person name="Hadj-Kaddour K."/>
            <person name="Dassouli A."/>
            <person name="Noel B."/>
            <person name="Ranwez V."/>
            <person name="Vacherie B."/>
            <person name="Augagneur Y."/>
            <person name="Bres V."/>
            <person name="Duclos A."/>
            <person name="Randazzo S."/>
            <person name="Carcy B."/>
            <person name="Debierre-Grockiego F."/>
            <person name="Delbecq S."/>
            <person name="Moubri-Menage K."/>
            <person name="Shams-Eldin H."/>
            <person name="Usmani-Brown S."/>
            <person name="Bringaud F."/>
            <person name="Wincker P."/>
            <person name="Vivares C.P."/>
            <person name="Schwarz R.T."/>
            <person name="Schetters T.P."/>
            <person name="Krause P.J."/>
            <person name="Gorenflot A."/>
            <person name="Berry V."/>
            <person name="Barbe V."/>
            <person name="Ben Mamoun C."/>
        </authorList>
    </citation>
    <scope>NUCLEOTIDE SEQUENCE [LARGE SCALE GENOMIC DNA]</scope>
    <source>
        <strain evidence="2 3">RI</strain>
    </source>
</reference>
<dbReference type="AlphaFoldDB" id="A0A1R4AAR1"/>
<dbReference type="EMBL" id="FO082872">
    <property type="protein sequence ID" value="SJK86075.1"/>
    <property type="molecule type" value="Genomic_DNA"/>
</dbReference>
<protein>
    <submittedName>
        <fullName evidence="2">Uncharacterized protein</fullName>
    </submittedName>
</protein>
<dbReference type="KEGG" id="bmic:BMR1_02g03080"/>
<dbReference type="Proteomes" id="UP000002899">
    <property type="component" value="Chromosome II"/>
</dbReference>
<proteinExistence type="predicted"/>
<dbReference type="OrthoDB" id="361577at2759"/>
<name>A0A1R4AAR1_BABMR</name>
<dbReference type="GeneID" id="24424397"/>
<evidence type="ECO:0000313" key="3">
    <source>
        <dbReference type="Proteomes" id="UP000002899"/>
    </source>
</evidence>